<evidence type="ECO:0000256" key="5">
    <source>
        <dbReference type="ARBA" id="ARBA00047942"/>
    </source>
</evidence>
<dbReference type="PANTHER" id="PTHR13370">
    <property type="entry name" value="RNA METHYLASE-RELATED"/>
    <property type="match status" value="1"/>
</dbReference>
<dbReference type="InterPro" id="IPR001091">
    <property type="entry name" value="RM_Methyltransferase"/>
</dbReference>
<dbReference type="AlphaFoldDB" id="A0A7Z0KYL5"/>
<keyword evidence="8" id="KW-0378">Hydrolase</keyword>
<keyword evidence="3" id="KW-0489">Methyltransferase</keyword>
<dbReference type="GO" id="GO:0032259">
    <property type="term" value="P:methylation"/>
    <property type="evidence" value="ECO:0007669"/>
    <property type="project" value="UniProtKB-KW"/>
</dbReference>
<feature type="domain" description="Restriction endonuclease type IV Mrr" evidence="7">
    <location>
        <begin position="414"/>
        <end position="500"/>
    </location>
</feature>
<organism evidence="8 9">
    <name type="scientific">Rhabdonatronobacter sediminivivens</name>
    <dbReference type="NCBI Taxonomy" id="2743469"/>
    <lineage>
        <taxon>Bacteria</taxon>
        <taxon>Pseudomonadati</taxon>
        <taxon>Pseudomonadota</taxon>
        <taxon>Alphaproteobacteria</taxon>
        <taxon>Rhodobacterales</taxon>
        <taxon>Paracoccaceae</taxon>
        <taxon>Rhabdonatronobacter</taxon>
    </lineage>
</organism>
<evidence type="ECO:0000256" key="2">
    <source>
        <dbReference type="ARBA" id="ARBA00011900"/>
    </source>
</evidence>
<comment type="similarity">
    <text evidence="1">Belongs to the N(4)/N(6)-methyltransferase family.</text>
</comment>
<evidence type="ECO:0000259" key="7">
    <source>
        <dbReference type="Pfam" id="PF04471"/>
    </source>
</evidence>
<dbReference type="InterPro" id="IPR002052">
    <property type="entry name" value="DNA_methylase_N6_adenine_CS"/>
</dbReference>
<keyword evidence="4" id="KW-0808">Transferase</keyword>
<dbReference type="GO" id="GO:0004519">
    <property type="term" value="F:endonuclease activity"/>
    <property type="evidence" value="ECO:0007669"/>
    <property type="project" value="UniProtKB-KW"/>
</dbReference>
<comment type="caution">
    <text evidence="8">The sequence shown here is derived from an EMBL/GenBank/DDBJ whole genome shotgun (WGS) entry which is preliminary data.</text>
</comment>
<dbReference type="GO" id="GO:0005737">
    <property type="term" value="C:cytoplasm"/>
    <property type="evidence" value="ECO:0007669"/>
    <property type="project" value="TreeGrafter"/>
</dbReference>
<dbReference type="PRINTS" id="PR00508">
    <property type="entry name" value="S21N4MTFRASE"/>
</dbReference>
<dbReference type="EMBL" id="JACBXS010000017">
    <property type="protein sequence ID" value="NYS25325.1"/>
    <property type="molecule type" value="Genomic_DNA"/>
</dbReference>
<accession>A0A7Z0KYL5</accession>
<dbReference type="InterPro" id="IPR002941">
    <property type="entry name" value="DNA_methylase_N4/N6"/>
</dbReference>
<evidence type="ECO:0000313" key="8">
    <source>
        <dbReference type="EMBL" id="NYS25325.1"/>
    </source>
</evidence>
<name>A0A7Z0KYL5_9RHOB</name>
<dbReference type="GO" id="GO:0009007">
    <property type="term" value="F:site-specific DNA-methyltransferase (adenine-specific) activity"/>
    <property type="evidence" value="ECO:0007669"/>
    <property type="project" value="UniProtKB-EC"/>
</dbReference>
<evidence type="ECO:0000256" key="1">
    <source>
        <dbReference type="ARBA" id="ARBA00006594"/>
    </source>
</evidence>
<evidence type="ECO:0000313" key="9">
    <source>
        <dbReference type="Proteomes" id="UP000529417"/>
    </source>
</evidence>
<dbReference type="GO" id="GO:0009307">
    <property type="term" value="P:DNA restriction-modification system"/>
    <property type="evidence" value="ECO:0007669"/>
    <property type="project" value="InterPro"/>
</dbReference>
<dbReference type="EC" id="2.1.1.72" evidence="2"/>
<keyword evidence="8" id="KW-0255">Endonuclease</keyword>
<dbReference type="Gene3D" id="3.40.50.150">
    <property type="entry name" value="Vaccinia Virus protein VP39"/>
    <property type="match status" value="1"/>
</dbReference>
<comment type="catalytic activity">
    <reaction evidence="5">
        <text>a 2'-deoxyadenosine in DNA + S-adenosyl-L-methionine = an N(6)-methyl-2'-deoxyadenosine in DNA + S-adenosyl-L-homocysteine + H(+)</text>
        <dbReference type="Rhea" id="RHEA:15197"/>
        <dbReference type="Rhea" id="RHEA-COMP:12418"/>
        <dbReference type="Rhea" id="RHEA-COMP:12419"/>
        <dbReference type="ChEBI" id="CHEBI:15378"/>
        <dbReference type="ChEBI" id="CHEBI:57856"/>
        <dbReference type="ChEBI" id="CHEBI:59789"/>
        <dbReference type="ChEBI" id="CHEBI:90615"/>
        <dbReference type="ChEBI" id="CHEBI:90616"/>
        <dbReference type="EC" id="2.1.1.72"/>
    </reaction>
</comment>
<dbReference type="Proteomes" id="UP000529417">
    <property type="component" value="Unassembled WGS sequence"/>
</dbReference>
<proteinExistence type="inferred from homology"/>
<dbReference type="Pfam" id="PF04471">
    <property type="entry name" value="Mrr_cat"/>
    <property type="match status" value="1"/>
</dbReference>
<dbReference type="PANTHER" id="PTHR13370:SF3">
    <property type="entry name" value="TRNA (GUANINE(10)-N2)-METHYLTRANSFERASE HOMOLOG"/>
    <property type="match status" value="1"/>
</dbReference>
<evidence type="ECO:0000259" key="6">
    <source>
        <dbReference type="Pfam" id="PF01555"/>
    </source>
</evidence>
<dbReference type="PROSITE" id="PS00092">
    <property type="entry name" value="N6_MTASE"/>
    <property type="match status" value="1"/>
</dbReference>
<sequence>MSLAVLRESIADDSVDLIYLDPPFNSNASYNVLFRGPQGNESAAQIEAFDDTWHWTDSAEEAFGEVLRSGNGAAAEMLRAMRSFLGENDMMAYLAMMAVRLLELHRVLKPTGSLYLHCDPTASHYLKILLDAVFGARNFRSEITWKRSSAHSDAKQGRKQYGNIADIIFFYTKSQDWSWNWLFTEYDRAYIESAYRLTDSKGRRYRRDNLTAAKPGGDVEYLWPVRRPIGGEWEADLDDEFLEPKEGWEYKQVPPYRGRFWAYSKENMRKFAVEDRLAYARSGMPEYKRFLDEMPGVPVQNIWTDIHPVAGKDRLGYPTQKPVALLERIIAASSNPGDLVLDPFCGCGTTVHAAEKLGRQWVGIDVTHLAIGLIEKRLRDAFEGVEFTTHGVPQDRAGARDLAARGRGDKNYYFEFEKWALSLIAAQPGNLSKKGADRGIDGNIYFGKTNRAIVSVKAGDNVGVSMIRDLRGVIERENAEIGIFLTLTEPTKPMISEAAAAGQFEMDGFSPVPRIQIVSVAEALQLRDRAVRLPARRDDAFKRAKREIAPGQGRLDL</sequence>
<gene>
    <name evidence="8" type="ORF">HUK65_10005</name>
</gene>
<evidence type="ECO:0000256" key="3">
    <source>
        <dbReference type="ARBA" id="ARBA00022603"/>
    </source>
</evidence>
<keyword evidence="9" id="KW-1185">Reference proteome</keyword>
<dbReference type="GO" id="GO:0008170">
    <property type="term" value="F:N-methyltransferase activity"/>
    <property type="evidence" value="ECO:0007669"/>
    <property type="project" value="InterPro"/>
</dbReference>
<dbReference type="Pfam" id="PF01555">
    <property type="entry name" value="N6_N4_Mtase"/>
    <property type="match status" value="1"/>
</dbReference>
<protein>
    <recommendedName>
        <fullName evidence="2">site-specific DNA-methyltransferase (adenine-specific)</fullName>
        <ecNumber evidence="2">2.1.1.72</ecNumber>
    </recommendedName>
</protein>
<reference evidence="8 9" key="1">
    <citation type="journal article" date="2000" name="Arch. Microbiol.">
        <title>Rhodobaca bogoriensis gen. nov. and sp. nov., an alkaliphilic purple nonsulfur bacterium from African Rift Valley soda lakes.</title>
        <authorList>
            <person name="Milford A.D."/>
            <person name="Achenbach L.A."/>
            <person name="Jung D.O."/>
            <person name="Madigan M.T."/>
        </authorList>
    </citation>
    <scope>NUCLEOTIDE SEQUENCE [LARGE SCALE GENOMIC DNA]</scope>
    <source>
        <strain evidence="8 9">2376</strain>
    </source>
</reference>
<dbReference type="GO" id="GO:0003677">
    <property type="term" value="F:DNA binding"/>
    <property type="evidence" value="ECO:0007669"/>
    <property type="project" value="InterPro"/>
</dbReference>
<keyword evidence="8" id="KW-0540">Nuclease</keyword>
<feature type="domain" description="DNA methylase N-4/N-6" evidence="6">
    <location>
        <begin position="15"/>
        <end position="368"/>
    </location>
</feature>
<dbReference type="InterPro" id="IPR029063">
    <property type="entry name" value="SAM-dependent_MTases_sf"/>
</dbReference>
<dbReference type="SUPFAM" id="SSF53335">
    <property type="entry name" value="S-adenosyl-L-methionine-dependent methyltransferases"/>
    <property type="match status" value="1"/>
</dbReference>
<evidence type="ECO:0000256" key="4">
    <source>
        <dbReference type="ARBA" id="ARBA00022679"/>
    </source>
</evidence>
<dbReference type="InterPro" id="IPR007560">
    <property type="entry name" value="Restrct_endonuc_IV_Mrr"/>
</dbReference>